<comment type="caution">
    <text evidence="1">The sequence shown here is derived from an EMBL/GenBank/DDBJ whole genome shotgun (WGS) entry which is preliminary data.</text>
</comment>
<reference evidence="1" key="1">
    <citation type="submission" date="2021-02" db="EMBL/GenBank/DDBJ databases">
        <authorList>
            <consortium name="DOE Joint Genome Institute"/>
            <person name="Ahrendt S."/>
            <person name="Looney B.P."/>
            <person name="Miyauchi S."/>
            <person name="Morin E."/>
            <person name="Drula E."/>
            <person name="Courty P.E."/>
            <person name="Chicoki N."/>
            <person name="Fauchery L."/>
            <person name="Kohler A."/>
            <person name="Kuo A."/>
            <person name="Labutti K."/>
            <person name="Pangilinan J."/>
            <person name="Lipzen A."/>
            <person name="Riley R."/>
            <person name="Andreopoulos W."/>
            <person name="He G."/>
            <person name="Johnson J."/>
            <person name="Barry K.W."/>
            <person name="Grigoriev I.V."/>
            <person name="Nagy L."/>
            <person name="Hibbett D."/>
            <person name="Henrissat B."/>
            <person name="Matheny P.B."/>
            <person name="Labbe J."/>
            <person name="Martin F."/>
        </authorList>
    </citation>
    <scope>NUCLEOTIDE SEQUENCE</scope>
    <source>
        <strain evidence="1">EC-137</strain>
    </source>
</reference>
<organism evidence="1 2">
    <name type="scientific">Vararia minispora EC-137</name>
    <dbReference type="NCBI Taxonomy" id="1314806"/>
    <lineage>
        <taxon>Eukaryota</taxon>
        <taxon>Fungi</taxon>
        <taxon>Dikarya</taxon>
        <taxon>Basidiomycota</taxon>
        <taxon>Agaricomycotina</taxon>
        <taxon>Agaricomycetes</taxon>
        <taxon>Russulales</taxon>
        <taxon>Lachnocladiaceae</taxon>
        <taxon>Vararia</taxon>
    </lineage>
</organism>
<reference evidence="1" key="2">
    <citation type="journal article" date="2022" name="New Phytol.">
        <title>Evolutionary transition to the ectomycorrhizal habit in the genomes of a hyperdiverse lineage of mushroom-forming fungi.</title>
        <authorList>
            <person name="Looney B."/>
            <person name="Miyauchi S."/>
            <person name="Morin E."/>
            <person name="Drula E."/>
            <person name="Courty P.E."/>
            <person name="Kohler A."/>
            <person name="Kuo A."/>
            <person name="LaButti K."/>
            <person name="Pangilinan J."/>
            <person name="Lipzen A."/>
            <person name="Riley R."/>
            <person name="Andreopoulos W."/>
            <person name="He G."/>
            <person name="Johnson J."/>
            <person name="Nolan M."/>
            <person name="Tritt A."/>
            <person name="Barry K.W."/>
            <person name="Grigoriev I.V."/>
            <person name="Nagy L.G."/>
            <person name="Hibbett D."/>
            <person name="Henrissat B."/>
            <person name="Matheny P.B."/>
            <person name="Labbe J."/>
            <person name="Martin F.M."/>
        </authorList>
    </citation>
    <scope>NUCLEOTIDE SEQUENCE</scope>
    <source>
        <strain evidence="1">EC-137</strain>
    </source>
</reference>
<evidence type="ECO:0000313" key="2">
    <source>
        <dbReference type="Proteomes" id="UP000814128"/>
    </source>
</evidence>
<sequence>PLGFDWSRLEFNIPDESCMGDAAPLTGWEFRLFKATVGVQRAASLKEETYQCAVAFFRGTPDTTFVWSENKAELDAWVQFINVDQMVNVIPKMMD</sequence>
<dbReference type="Proteomes" id="UP000814128">
    <property type="component" value="Unassembled WGS sequence"/>
</dbReference>
<gene>
    <name evidence="1" type="ORF">K488DRAFT_91887</name>
</gene>
<name>A0ACB8Q591_9AGAM</name>
<evidence type="ECO:0000313" key="1">
    <source>
        <dbReference type="EMBL" id="KAI0026775.1"/>
    </source>
</evidence>
<proteinExistence type="predicted"/>
<dbReference type="EMBL" id="MU274196">
    <property type="protein sequence ID" value="KAI0026775.1"/>
    <property type="molecule type" value="Genomic_DNA"/>
</dbReference>
<feature type="non-terminal residue" evidence="1">
    <location>
        <position position="1"/>
    </location>
</feature>
<protein>
    <submittedName>
        <fullName evidence="1">Uncharacterized protein</fullName>
    </submittedName>
</protein>
<keyword evidence="2" id="KW-1185">Reference proteome</keyword>
<accession>A0ACB8Q591</accession>